<evidence type="ECO:0000313" key="2">
    <source>
        <dbReference type="Proteomes" id="UP000024043"/>
    </source>
</evidence>
<protein>
    <submittedName>
        <fullName evidence="1">Uncharacterized protein</fullName>
    </submittedName>
</protein>
<dbReference type="Proteomes" id="UP000024043">
    <property type="component" value="Unassembled WGS sequence"/>
</dbReference>
<sequence length="89" mass="10128">MPEKMKPSAPGADRFLVDIEKEKVIHEAKLAVILGELEEYQSLMERFPAKKICFMDLYQQAKNQSAELLGRVTALTKVLGQHSDEHRVC</sequence>
<dbReference type="EMBL" id="JJLU01000112">
    <property type="protein sequence ID" value="EZJ82630.1"/>
    <property type="molecule type" value="Genomic_DNA"/>
</dbReference>
<accession>A0AAN4SWD1</accession>
<gene>
    <name evidence="1" type="ORF">AC00_3969</name>
</gene>
<organism evidence="1 2">
    <name type="scientific">Escherichia coli 1-250-04_S3_C1</name>
    <dbReference type="NCBI Taxonomy" id="1444135"/>
    <lineage>
        <taxon>Bacteria</taxon>
        <taxon>Pseudomonadati</taxon>
        <taxon>Pseudomonadota</taxon>
        <taxon>Gammaproteobacteria</taxon>
        <taxon>Enterobacterales</taxon>
        <taxon>Enterobacteriaceae</taxon>
        <taxon>Escherichia</taxon>
    </lineage>
</organism>
<name>A0AAN4SWD1_ECOLX</name>
<comment type="caution">
    <text evidence="1">The sequence shown here is derived from an EMBL/GenBank/DDBJ whole genome shotgun (WGS) entry which is preliminary data.</text>
</comment>
<reference evidence="1 2" key="1">
    <citation type="submission" date="2014-03" db="EMBL/GenBank/DDBJ databases">
        <title>Genetic Variability of E. coli after antibiotic treatment.</title>
        <authorList>
            <person name="Silbergeld E."/>
            <person name="Coles C."/>
            <person name="Seidman J.C."/>
            <person name="You Y."/>
            <person name="George J."/>
            <person name="Nadendla S."/>
            <person name="Huot H."/>
            <person name="Daugherty S.C."/>
            <person name="Nagaraj S."/>
            <person name="Ott S."/>
            <person name="Klega K."/>
            <person name="Rasko D."/>
        </authorList>
    </citation>
    <scope>NUCLEOTIDE SEQUENCE [LARGE SCALE GENOMIC DNA]</scope>
    <source>
        <strain evidence="1 2">1-250-04_S3_C1</strain>
    </source>
</reference>
<proteinExistence type="predicted"/>
<evidence type="ECO:0000313" key="1">
    <source>
        <dbReference type="EMBL" id="EZJ82630.1"/>
    </source>
</evidence>
<dbReference type="AlphaFoldDB" id="A0AAN4SWD1"/>